<gene>
    <name evidence="2" type="ORF">ABNK63_02980</name>
</gene>
<organism evidence="2">
    <name type="scientific">Rhodanobacter sp. IGA1.0</name>
    <dbReference type="NCBI Taxonomy" id="3158582"/>
    <lineage>
        <taxon>Bacteria</taxon>
        <taxon>Pseudomonadati</taxon>
        <taxon>Pseudomonadota</taxon>
        <taxon>Gammaproteobacteria</taxon>
        <taxon>Lysobacterales</taxon>
        <taxon>Rhodanobacteraceae</taxon>
        <taxon>Rhodanobacter</taxon>
    </lineage>
</organism>
<dbReference type="InterPro" id="IPR058548">
    <property type="entry name" value="MlaB-like_STAS"/>
</dbReference>
<dbReference type="EMBL" id="CP157948">
    <property type="protein sequence ID" value="XBS90620.1"/>
    <property type="molecule type" value="Genomic_DNA"/>
</dbReference>
<protein>
    <submittedName>
        <fullName evidence="2">STAS domain-containing protein</fullName>
    </submittedName>
</protein>
<dbReference type="Gene3D" id="3.30.750.24">
    <property type="entry name" value="STAS domain"/>
    <property type="match status" value="1"/>
</dbReference>
<dbReference type="RefSeq" id="WP_007807237.1">
    <property type="nucleotide sequence ID" value="NZ_CP157948.1"/>
</dbReference>
<dbReference type="InterPro" id="IPR036513">
    <property type="entry name" value="STAS_dom_sf"/>
</dbReference>
<dbReference type="Pfam" id="PF13466">
    <property type="entry name" value="STAS_2"/>
    <property type="match status" value="1"/>
</dbReference>
<dbReference type="SUPFAM" id="SSF52091">
    <property type="entry name" value="SpoIIaa-like"/>
    <property type="match status" value="1"/>
</dbReference>
<name>A0AAU7QLY3_9GAMM</name>
<feature type="domain" description="STAS" evidence="1">
    <location>
        <begin position="20"/>
        <end position="104"/>
    </location>
</feature>
<accession>A0AAU7QLY3</accession>
<reference evidence="2" key="1">
    <citation type="submission" date="2024-06" db="EMBL/GenBank/DDBJ databases">
        <authorList>
            <person name="Sun Y."/>
        </authorList>
    </citation>
    <scope>NUCLEOTIDE SEQUENCE</scope>
    <source>
        <strain evidence="2">IGA1.0</strain>
    </source>
</reference>
<dbReference type="InterPro" id="IPR002645">
    <property type="entry name" value="STAS_dom"/>
</dbReference>
<dbReference type="AlphaFoldDB" id="A0AAU7QLY3"/>
<evidence type="ECO:0000259" key="1">
    <source>
        <dbReference type="PROSITE" id="PS50801"/>
    </source>
</evidence>
<proteinExistence type="predicted"/>
<sequence>MTRAVAASGFRLDVGSPATLAVAGELGFDTAKDALQAMQSALAADVRINRLDLAGVTRSDSAGLACVLAVVADVRGRGRSLEVTRMPAGMQALAQVCEVDRMIG</sequence>
<dbReference type="CDD" id="cd07043">
    <property type="entry name" value="STAS_anti-anti-sigma_factors"/>
    <property type="match status" value="1"/>
</dbReference>
<dbReference type="PROSITE" id="PS50801">
    <property type="entry name" value="STAS"/>
    <property type="match status" value="1"/>
</dbReference>
<evidence type="ECO:0000313" key="2">
    <source>
        <dbReference type="EMBL" id="XBS90620.1"/>
    </source>
</evidence>